<evidence type="ECO:0000259" key="3">
    <source>
        <dbReference type="Pfam" id="PF00382"/>
    </source>
</evidence>
<feature type="domain" description="Transcription factor TFIIB cyclin-like" evidence="3">
    <location>
        <begin position="234"/>
        <end position="319"/>
    </location>
</feature>
<dbReference type="GO" id="GO:0005634">
    <property type="term" value="C:nucleus"/>
    <property type="evidence" value="ECO:0007669"/>
    <property type="project" value="TreeGrafter"/>
</dbReference>
<dbReference type="InterPro" id="IPR000812">
    <property type="entry name" value="TFIIB"/>
</dbReference>
<dbReference type="InterPro" id="IPR013150">
    <property type="entry name" value="TFIIB_cyclin"/>
</dbReference>
<dbReference type="Pfam" id="PF00382">
    <property type="entry name" value="TFIIB"/>
    <property type="match status" value="2"/>
</dbReference>
<sequence length="332" mass="37369">MEYDDDIWNILTNIKNDDQATVTGTSSASVLDISKLDINSNSCGCGCSEVISEDHMQICKNCSAIVSKMIENTAEWRFYGNDDNRDGDPSRCGLPTNNLLPKSSIGSMIGCGYKDNIDIRRIRMFQMWNSMPYDERTLWNVFDKMTGNTINNGIPQKVIDDAKVLYKKASEKKISRGDNKEGLIASCIYHACLINKIPKSSKDIAAMFNISHVTLNKGNSRFQTLLQINVSSPEPMDFIAQYGNNLNMPIKDIEKCKLLVRLIEDNDIMNDNSPTSSAAGILYYYANVKNLGYTKKMFAKACNVSEVTIIKCYKIINNHHDFIISHKSNLFE</sequence>
<dbReference type="SUPFAM" id="SSF47954">
    <property type="entry name" value="Cyclin-like"/>
    <property type="match status" value="2"/>
</dbReference>
<proteinExistence type="predicted"/>
<dbReference type="PRINTS" id="PR00685">
    <property type="entry name" value="TIFACTORIIB"/>
</dbReference>
<evidence type="ECO:0000256" key="2">
    <source>
        <dbReference type="ARBA" id="ARBA00023163"/>
    </source>
</evidence>
<dbReference type="PANTHER" id="PTHR11618">
    <property type="entry name" value="TRANSCRIPTION INITIATION FACTOR IIB-RELATED"/>
    <property type="match status" value="1"/>
</dbReference>
<name>A0A6C0LGL9_9ZZZZ</name>
<evidence type="ECO:0000313" key="4">
    <source>
        <dbReference type="EMBL" id="QHU29145.1"/>
    </source>
</evidence>
<dbReference type="GO" id="GO:0070897">
    <property type="term" value="P:transcription preinitiation complex assembly"/>
    <property type="evidence" value="ECO:0007669"/>
    <property type="project" value="InterPro"/>
</dbReference>
<dbReference type="Gene3D" id="1.10.472.170">
    <property type="match status" value="1"/>
</dbReference>
<protein>
    <recommendedName>
        <fullName evidence="3">Transcription factor TFIIB cyclin-like domain-containing protein</fullName>
    </recommendedName>
</protein>
<dbReference type="GO" id="GO:0097550">
    <property type="term" value="C:transcription preinitiation complex"/>
    <property type="evidence" value="ECO:0007669"/>
    <property type="project" value="TreeGrafter"/>
</dbReference>
<accession>A0A6C0LGL9</accession>
<feature type="domain" description="Transcription factor TFIIB cyclin-like" evidence="3">
    <location>
        <begin position="145"/>
        <end position="218"/>
    </location>
</feature>
<dbReference type="PANTHER" id="PTHR11618:SF13">
    <property type="entry name" value="TRANSCRIPTION INITIATION FACTOR IIB"/>
    <property type="match status" value="1"/>
</dbReference>
<dbReference type="AlphaFoldDB" id="A0A6C0LGL9"/>
<organism evidence="4">
    <name type="scientific">viral metagenome</name>
    <dbReference type="NCBI Taxonomy" id="1070528"/>
    <lineage>
        <taxon>unclassified sequences</taxon>
        <taxon>metagenomes</taxon>
        <taxon>organismal metagenomes</taxon>
    </lineage>
</organism>
<dbReference type="CDD" id="cd00043">
    <property type="entry name" value="CYCLIN_SF"/>
    <property type="match status" value="1"/>
</dbReference>
<reference evidence="4" key="1">
    <citation type="journal article" date="2020" name="Nature">
        <title>Giant virus diversity and host interactions through global metagenomics.</title>
        <authorList>
            <person name="Schulz F."/>
            <person name="Roux S."/>
            <person name="Paez-Espino D."/>
            <person name="Jungbluth S."/>
            <person name="Walsh D.A."/>
            <person name="Denef V.J."/>
            <person name="McMahon K.D."/>
            <person name="Konstantinidis K.T."/>
            <person name="Eloe-Fadrosh E.A."/>
            <person name="Kyrpides N.C."/>
            <person name="Woyke T."/>
        </authorList>
    </citation>
    <scope>NUCLEOTIDE SEQUENCE</scope>
    <source>
        <strain evidence="4">GVMAG-M-3300027804-47</strain>
    </source>
</reference>
<evidence type="ECO:0000256" key="1">
    <source>
        <dbReference type="ARBA" id="ARBA00023015"/>
    </source>
</evidence>
<keyword evidence="1" id="KW-0805">Transcription regulation</keyword>
<dbReference type="EMBL" id="MN740481">
    <property type="protein sequence ID" value="QHU29145.1"/>
    <property type="molecule type" value="Genomic_DNA"/>
</dbReference>
<keyword evidence="2" id="KW-0804">Transcription</keyword>
<dbReference type="GO" id="GO:0017025">
    <property type="term" value="F:TBP-class protein binding"/>
    <property type="evidence" value="ECO:0007669"/>
    <property type="project" value="InterPro"/>
</dbReference>
<dbReference type="Gene3D" id="1.10.472.10">
    <property type="entry name" value="Cyclin-like"/>
    <property type="match status" value="1"/>
</dbReference>
<dbReference type="InterPro" id="IPR036915">
    <property type="entry name" value="Cyclin-like_sf"/>
</dbReference>